<dbReference type="PANTHER" id="PTHR37316">
    <property type="entry name" value="TEICHOIC ACID GLYCEROL-PHOSPHATE PRIMASE"/>
    <property type="match status" value="1"/>
</dbReference>
<evidence type="ECO:0000313" key="2">
    <source>
        <dbReference type="Proteomes" id="UP000051992"/>
    </source>
</evidence>
<sequence>MATFIKAHYAEGKFIISSEMVLPSLRIEGVNSDTYFSDEGAHTYTITDEQVLNFLKSENLAQARLIYGSPAQPEPIDFSIENYFIPENRLTATVGREKVYLFMDVQGQMCFTINNQPSGLPLYRNTNLINFVQKNNSIEVTLDVYSTSVEPSDINILVGQDDTQQVERIQSVMTSTFDMGQSLFKSRVVAEFSPIDLAQTFNFTPSNQVDAQTTDYAFWLEIEQDKQDIQPVPQRLLVETDCTSDELYLKCNQSTCLLIQPNLLQNTQLSYAASYIPENLYLQLKAYQAKFPIVPADNANARPIILIGEVIGQAHDNGSVMFNYLNKYHSKEFDTYYVIRADSSEKENIDKYPDQILDFQSPRHLEIFLQTDLFLHTHNSANLAPFKSDYLIEKISATKKIDLQHGIAGLKAQRITQTPDANEQIVVSSKREVEFVEEEFGYTEPQILLTGLPRFDALLRNKMWSSFKARKHVLIMPTRRRKLIDATDEEFKDSLFFKTYMALINSPELKQMARRKHLHISFVLHPAMQKYAPLFSSDFVKIVDKAHNNVQELLRGNQVMITDYSSVSFDFALQNRPVIYYQFDELVENRHFAIDPHDIVGPVVDNQDDVLFALKNALRQEHLTNAQRSQLPENVYMQMDTHARKRLTKAIQKRFEK</sequence>
<dbReference type="OrthoDB" id="396512at2"/>
<gene>
    <name evidence="1" type="ORF">IV50_GL000845</name>
</gene>
<dbReference type="InterPro" id="IPR051612">
    <property type="entry name" value="Teichoic_Acid_Biosynth"/>
</dbReference>
<dbReference type="GO" id="GO:0047355">
    <property type="term" value="F:CDP-glycerol glycerophosphotransferase activity"/>
    <property type="evidence" value="ECO:0007669"/>
    <property type="project" value="InterPro"/>
</dbReference>
<dbReference type="AlphaFoldDB" id="A0A0R2H971"/>
<accession>A0A0R2H971</accession>
<dbReference type="EMBL" id="JQBM01000002">
    <property type="protein sequence ID" value="KRN46567.1"/>
    <property type="molecule type" value="Genomic_DNA"/>
</dbReference>
<evidence type="ECO:0000313" key="1">
    <source>
        <dbReference type="EMBL" id="KRN46567.1"/>
    </source>
</evidence>
<dbReference type="SUPFAM" id="SSF53756">
    <property type="entry name" value="UDP-Glycosyltransferase/glycogen phosphorylase"/>
    <property type="match status" value="1"/>
</dbReference>
<dbReference type="RefSeq" id="WP_057745521.1">
    <property type="nucleotide sequence ID" value="NZ_BJLU01000002.1"/>
</dbReference>
<dbReference type="Pfam" id="PF04464">
    <property type="entry name" value="Glyphos_transf"/>
    <property type="match status" value="1"/>
</dbReference>
<dbReference type="Proteomes" id="UP000051992">
    <property type="component" value="Unassembled WGS sequence"/>
</dbReference>
<keyword evidence="2" id="KW-1185">Reference proteome</keyword>
<reference evidence="1 2" key="1">
    <citation type="journal article" date="2015" name="Genome Announc.">
        <title>Expanding the biotechnology potential of lactobacilli through comparative genomics of 213 strains and associated genera.</title>
        <authorList>
            <person name="Sun Z."/>
            <person name="Harris H.M."/>
            <person name="McCann A."/>
            <person name="Guo C."/>
            <person name="Argimon S."/>
            <person name="Zhang W."/>
            <person name="Yang X."/>
            <person name="Jeffery I.B."/>
            <person name="Cooney J.C."/>
            <person name="Kagawa T.F."/>
            <person name="Liu W."/>
            <person name="Song Y."/>
            <person name="Salvetti E."/>
            <person name="Wrobel A."/>
            <person name="Rasinkangas P."/>
            <person name="Parkhill J."/>
            <person name="Rea M.C."/>
            <person name="O'Sullivan O."/>
            <person name="Ritari J."/>
            <person name="Douillard F.P."/>
            <person name="Paul Ross R."/>
            <person name="Yang R."/>
            <person name="Briner A.E."/>
            <person name="Felis G.E."/>
            <person name="de Vos W.M."/>
            <person name="Barrangou R."/>
            <person name="Klaenhammer T.R."/>
            <person name="Caufield P.W."/>
            <person name="Cui Y."/>
            <person name="Zhang H."/>
            <person name="O'Toole P.W."/>
        </authorList>
    </citation>
    <scope>NUCLEOTIDE SEQUENCE [LARGE SCALE GENOMIC DNA]</scope>
    <source>
        <strain evidence="1 2">DSM 20410</strain>
    </source>
</reference>
<comment type="caution">
    <text evidence="1">The sequence shown here is derived from an EMBL/GenBank/DDBJ whole genome shotgun (WGS) entry which is preliminary data.</text>
</comment>
<proteinExistence type="predicted"/>
<dbReference type="InterPro" id="IPR007554">
    <property type="entry name" value="Glycerophosphate_synth"/>
</dbReference>
<dbReference type="InterPro" id="IPR043148">
    <property type="entry name" value="TagF_C"/>
</dbReference>
<name>A0A0R2H971_WEIVI</name>
<organism evidence="1 2">
    <name type="scientific">Weissella viridescens</name>
    <name type="common">Lactobacillus viridescens</name>
    <dbReference type="NCBI Taxonomy" id="1629"/>
    <lineage>
        <taxon>Bacteria</taxon>
        <taxon>Bacillati</taxon>
        <taxon>Bacillota</taxon>
        <taxon>Bacilli</taxon>
        <taxon>Lactobacillales</taxon>
        <taxon>Lactobacillaceae</taxon>
        <taxon>Weissella</taxon>
    </lineage>
</organism>
<dbReference type="PANTHER" id="PTHR37316:SF1">
    <property type="entry name" value="TEICHOIC ACID GLYCEROL-PHOSPHATE PRIMASE"/>
    <property type="match status" value="1"/>
</dbReference>
<dbReference type="PATRIC" id="fig|1629.5.peg.852"/>
<dbReference type="Gene3D" id="3.40.50.12580">
    <property type="match status" value="1"/>
</dbReference>
<protein>
    <submittedName>
        <fullName evidence="1">Uncharacterized protein</fullName>
    </submittedName>
</protein>
<dbReference type="GO" id="GO:0016020">
    <property type="term" value="C:membrane"/>
    <property type="evidence" value="ECO:0007669"/>
    <property type="project" value="InterPro"/>
</dbReference>